<dbReference type="AlphaFoldDB" id="A0A085NIS3"/>
<feature type="domain" description="Calpain catalytic" evidence="8">
    <location>
        <begin position="369"/>
        <end position="685"/>
    </location>
</feature>
<dbReference type="InterPro" id="IPR036213">
    <property type="entry name" value="Calpain_III_sf"/>
</dbReference>
<feature type="active site" evidence="5 6">
    <location>
        <position position="580"/>
    </location>
</feature>
<protein>
    <recommendedName>
        <fullName evidence="8">Calpain catalytic domain-containing protein</fullName>
    </recommendedName>
</protein>
<comment type="similarity">
    <text evidence="1">Belongs to the peptidase C2 family.</text>
</comment>
<dbReference type="CDD" id="cd00214">
    <property type="entry name" value="Calpain_III"/>
    <property type="match status" value="1"/>
</dbReference>
<dbReference type="Proteomes" id="UP000030758">
    <property type="component" value="Unassembled WGS sequence"/>
</dbReference>
<feature type="region of interest" description="Disordered" evidence="7">
    <location>
        <begin position="173"/>
        <end position="208"/>
    </location>
</feature>
<dbReference type="SUPFAM" id="SSF49758">
    <property type="entry name" value="Calpain large subunit, middle domain (domain III)"/>
    <property type="match status" value="1"/>
</dbReference>
<dbReference type="PROSITE" id="PS00139">
    <property type="entry name" value="THIOL_PROTEASE_CYS"/>
    <property type="match status" value="1"/>
</dbReference>
<evidence type="ECO:0000313" key="9">
    <source>
        <dbReference type="EMBL" id="KFD69369.1"/>
    </source>
</evidence>
<evidence type="ECO:0000256" key="2">
    <source>
        <dbReference type="ARBA" id="ARBA00022670"/>
    </source>
</evidence>
<dbReference type="Pfam" id="PF00648">
    <property type="entry name" value="Peptidase_C2"/>
    <property type="match status" value="1"/>
</dbReference>
<feature type="active site" evidence="5 6">
    <location>
        <position position="605"/>
    </location>
</feature>
<keyword evidence="3 6" id="KW-0378">Hydrolase</keyword>
<dbReference type="Pfam" id="PF01067">
    <property type="entry name" value="Calpain_III"/>
    <property type="match status" value="1"/>
</dbReference>
<dbReference type="GO" id="GO:0006508">
    <property type="term" value="P:proteolysis"/>
    <property type="evidence" value="ECO:0007669"/>
    <property type="project" value="UniProtKB-KW"/>
</dbReference>
<evidence type="ECO:0000256" key="5">
    <source>
        <dbReference type="PIRSR" id="PIRSR622684-1"/>
    </source>
</evidence>
<feature type="compositionally biased region" description="Basic and acidic residues" evidence="7">
    <location>
        <begin position="112"/>
        <end position="129"/>
    </location>
</feature>
<dbReference type="InterPro" id="IPR038765">
    <property type="entry name" value="Papain-like_cys_pep_sf"/>
</dbReference>
<dbReference type="PRINTS" id="PR00704">
    <property type="entry name" value="CALPAIN"/>
</dbReference>
<dbReference type="CDD" id="cd00044">
    <property type="entry name" value="CysPc"/>
    <property type="match status" value="1"/>
</dbReference>
<dbReference type="SMART" id="SM00230">
    <property type="entry name" value="CysPc"/>
    <property type="match status" value="1"/>
</dbReference>
<dbReference type="Gene3D" id="3.90.70.10">
    <property type="entry name" value="Cysteine proteinases"/>
    <property type="match status" value="1"/>
</dbReference>
<evidence type="ECO:0000256" key="1">
    <source>
        <dbReference type="ARBA" id="ARBA00007623"/>
    </source>
</evidence>
<keyword evidence="2 6" id="KW-0645">Protease</keyword>
<dbReference type="InterPro" id="IPR022682">
    <property type="entry name" value="Calpain_domain_III"/>
</dbReference>
<feature type="region of interest" description="Disordered" evidence="7">
    <location>
        <begin position="109"/>
        <end position="135"/>
    </location>
</feature>
<evidence type="ECO:0000256" key="7">
    <source>
        <dbReference type="SAM" id="MobiDB-lite"/>
    </source>
</evidence>
<dbReference type="InterPro" id="IPR033883">
    <property type="entry name" value="C2_III"/>
</dbReference>
<dbReference type="PANTHER" id="PTHR10183">
    <property type="entry name" value="CALPAIN"/>
    <property type="match status" value="1"/>
</dbReference>
<dbReference type="InterPro" id="IPR001300">
    <property type="entry name" value="Peptidase_C2_calpain_cat"/>
</dbReference>
<organism evidence="9">
    <name type="scientific">Trichuris suis</name>
    <name type="common">pig whipworm</name>
    <dbReference type="NCBI Taxonomy" id="68888"/>
    <lineage>
        <taxon>Eukaryota</taxon>
        <taxon>Metazoa</taxon>
        <taxon>Ecdysozoa</taxon>
        <taxon>Nematoda</taxon>
        <taxon>Enoplea</taxon>
        <taxon>Dorylaimia</taxon>
        <taxon>Trichinellida</taxon>
        <taxon>Trichuridae</taxon>
        <taxon>Trichuris</taxon>
    </lineage>
</organism>
<proteinExistence type="inferred from homology"/>
<dbReference type="SUPFAM" id="SSF54001">
    <property type="entry name" value="Cysteine proteinases"/>
    <property type="match status" value="1"/>
</dbReference>
<dbReference type="InterPro" id="IPR022683">
    <property type="entry name" value="Calpain_III"/>
</dbReference>
<evidence type="ECO:0000259" key="8">
    <source>
        <dbReference type="PROSITE" id="PS50203"/>
    </source>
</evidence>
<feature type="compositionally biased region" description="Pro residues" evidence="7">
    <location>
        <begin position="330"/>
        <end position="349"/>
    </location>
</feature>
<dbReference type="SMART" id="SM00720">
    <property type="entry name" value="calpain_III"/>
    <property type="match status" value="1"/>
</dbReference>
<name>A0A085NIS3_9BILA</name>
<dbReference type="GO" id="GO:0004198">
    <property type="term" value="F:calcium-dependent cysteine-type endopeptidase activity"/>
    <property type="evidence" value="ECO:0007669"/>
    <property type="project" value="InterPro"/>
</dbReference>
<gene>
    <name evidence="9" type="ORF">M514_10306</name>
</gene>
<dbReference type="EMBL" id="KL367496">
    <property type="protein sequence ID" value="KFD69369.1"/>
    <property type="molecule type" value="Genomic_DNA"/>
</dbReference>
<feature type="region of interest" description="Disordered" evidence="7">
    <location>
        <begin position="330"/>
        <end position="350"/>
    </location>
</feature>
<dbReference type="InterPro" id="IPR000169">
    <property type="entry name" value="Pept_cys_AS"/>
</dbReference>
<sequence length="855" mass="93488">LSWKSCLLSPKCLHYKAANELLRSAAAFVVLEMAGYGDYGGYEDERLRFADEYDDEEEESEECRQVILQPDEFNGLIGSVVSNIMKGGGGGNLIGDIAGQILGGGGGGSRFGRGDSDYRDESHGDEERRHGKGGFDAIAGGLKKGDIGGVIGNILGGGKGKDIGNFIGGIFGGKKKHKQRTDEDYGDYGGDSGRGGDDYGGGGRSSGGGGGVDPLAGLISNVIGGKGGKAVGDIIGRVLGGRGGPGHRGEGANIPQDQLTGGLIDTVSRFIGLGAHKFFGIDPDTGRILGSIAGNLIFGLGGKDNVLGQIGKIILDNIISGKFKRKVEPFIPPEPSPIPRPPAPGPGPPSDLAQDFYKLRDQCLREEVLFEDPNFPADSSSLFYTRQPSRYIEWRRPGKIVDEPQLFVEGHSRFDVIQGELGDCWLLAAAASLTLKDELFYRVVPPDQSFTENYAGIFHFQFWRYGKWVDVVVDDRLPVINGKLAYMHSESNSEFWSALLEKAYAKLHGSYEALKGGTTSEALEDFTGGLTELIDLTEAPKNAMAMVFRAFELGSLMGCSIDADPNVWEARMPNGLVKGHAYSITGAKQVETLDGERVPLLRIRNPWGSEQEWNGPWSDGSREWRNVSDSAKEEIELQFKHDGEFWSVRTSGRFFGKAFIVRYCFRMSFSDFMRNFEKLEICNLGPEVMDEIAEMTGRRVRMDHWNTSVHDGVWMRGRSAGGCKNFARTFAMNPQYAITLTDADPNDEDDLCTCIFGVLQKYRRELRHKGVDVLPIGFAVFPVDGIQGPLSCNQLANAKSCARSPVFINLREICGRFRLPPGDYVLIPSTYQPNEEGEFMVRVFTNGLLETEALQ</sequence>
<dbReference type="InterPro" id="IPR022684">
    <property type="entry name" value="Calpain_cysteine_protease"/>
</dbReference>
<reference evidence="9" key="1">
    <citation type="journal article" date="2014" name="Nat. Genet.">
        <title>Genome and transcriptome of the porcine whipworm Trichuris suis.</title>
        <authorList>
            <person name="Jex A.R."/>
            <person name="Nejsum P."/>
            <person name="Schwarz E.M."/>
            <person name="Hu L."/>
            <person name="Young N.D."/>
            <person name="Hall R.S."/>
            <person name="Korhonen P.K."/>
            <person name="Liao S."/>
            <person name="Thamsborg S."/>
            <person name="Xia J."/>
            <person name="Xu P."/>
            <person name="Wang S."/>
            <person name="Scheerlinck J.P."/>
            <person name="Hofmann A."/>
            <person name="Sternberg P.W."/>
            <person name="Wang J."/>
            <person name="Gasser R.B."/>
        </authorList>
    </citation>
    <scope>NUCLEOTIDE SEQUENCE [LARGE SCALE GENOMIC DNA]</scope>
    <source>
        <strain evidence="9">DCEP-RM93F</strain>
    </source>
</reference>
<evidence type="ECO:0000256" key="6">
    <source>
        <dbReference type="PROSITE-ProRule" id="PRU00239"/>
    </source>
</evidence>
<feature type="non-terminal residue" evidence="9">
    <location>
        <position position="1"/>
    </location>
</feature>
<evidence type="ECO:0000256" key="4">
    <source>
        <dbReference type="ARBA" id="ARBA00022807"/>
    </source>
</evidence>
<dbReference type="FunFam" id="3.90.70.10:FF:000114">
    <property type="entry name" value="Calpain a"/>
    <property type="match status" value="1"/>
</dbReference>
<dbReference type="PROSITE" id="PS50203">
    <property type="entry name" value="CALPAIN_CAT"/>
    <property type="match status" value="1"/>
</dbReference>
<accession>A0A085NIS3</accession>
<dbReference type="Gene3D" id="2.60.120.380">
    <property type="match status" value="1"/>
</dbReference>
<dbReference type="PANTHER" id="PTHR10183:SF419">
    <property type="entry name" value="CALPAIN CLP-1"/>
    <property type="match status" value="1"/>
</dbReference>
<dbReference type="GO" id="GO:0005737">
    <property type="term" value="C:cytoplasm"/>
    <property type="evidence" value="ECO:0007669"/>
    <property type="project" value="TreeGrafter"/>
</dbReference>
<keyword evidence="4 6" id="KW-0788">Thiol protease</keyword>
<dbReference type="FunFam" id="2.60.120.380:FF:000002">
    <property type="entry name" value="calpain-3 isoform X1"/>
    <property type="match status" value="1"/>
</dbReference>
<feature type="compositionally biased region" description="Gly residues" evidence="7">
    <location>
        <begin position="187"/>
        <end position="208"/>
    </location>
</feature>
<evidence type="ECO:0000256" key="3">
    <source>
        <dbReference type="ARBA" id="ARBA00022801"/>
    </source>
</evidence>
<feature type="active site" evidence="5 6">
    <location>
        <position position="424"/>
    </location>
</feature>